<keyword evidence="6" id="KW-0238">DNA-binding</keyword>
<dbReference type="Gene3D" id="3.30.70.270">
    <property type="match status" value="1"/>
</dbReference>
<evidence type="ECO:0000313" key="9">
    <source>
        <dbReference type="Proteomes" id="UP001524473"/>
    </source>
</evidence>
<dbReference type="CDD" id="cd03586">
    <property type="entry name" value="PolY_Pol_IV_kappa"/>
    <property type="match status" value="1"/>
</dbReference>
<evidence type="ECO:0000256" key="3">
    <source>
        <dbReference type="ARBA" id="ARBA00022695"/>
    </source>
</evidence>
<feature type="site" description="Substrate discrimination" evidence="6">
    <location>
        <position position="14"/>
    </location>
</feature>
<dbReference type="HAMAP" id="MF_01113">
    <property type="entry name" value="DNApol_IV"/>
    <property type="match status" value="1"/>
</dbReference>
<keyword evidence="6" id="KW-0963">Cytoplasm</keyword>
<reference evidence="8 9" key="1">
    <citation type="submission" date="2022-06" db="EMBL/GenBank/DDBJ databases">
        <title>Isolation of gut microbiota from human fecal samples.</title>
        <authorList>
            <person name="Pamer E.G."/>
            <person name="Barat B."/>
            <person name="Waligurski E."/>
            <person name="Medina S."/>
            <person name="Paddock L."/>
            <person name="Mostad J."/>
        </authorList>
    </citation>
    <scope>NUCLEOTIDE SEQUENCE [LARGE SCALE GENOMIC DNA]</scope>
    <source>
        <strain evidence="8 9">DFI.9.73</strain>
    </source>
</reference>
<dbReference type="InterPro" id="IPR017961">
    <property type="entry name" value="DNA_pol_Y-fam_little_finger"/>
</dbReference>
<dbReference type="InterPro" id="IPR001126">
    <property type="entry name" value="UmuC"/>
</dbReference>
<dbReference type="InterPro" id="IPR043128">
    <property type="entry name" value="Rev_trsase/Diguanyl_cyclase"/>
</dbReference>
<evidence type="ECO:0000256" key="2">
    <source>
        <dbReference type="ARBA" id="ARBA00022457"/>
    </source>
</evidence>
<feature type="active site" evidence="6">
    <location>
        <position position="106"/>
    </location>
</feature>
<comment type="cofactor">
    <cofactor evidence="6">
        <name>Mg(2+)</name>
        <dbReference type="ChEBI" id="CHEBI:18420"/>
    </cofactor>
    <text evidence="6">Binds 2 magnesium ions per subunit.</text>
</comment>
<dbReference type="PANTHER" id="PTHR11076">
    <property type="entry name" value="DNA REPAIR POLYMERASE UMUC / TRANSFERASE FAMILY MEMBER"/>
    <property type="match status" value="1"/>
</dbReference>
<organism evidence="8 9">
    <name type="scientific">Neglectibacter timonensis</name>
    <dbReference type="NCBI Taxonomy" id="1776382"/>
    <lineage>
        <taxon>Bacteria</taxon>
        <taxon>Bacillati</taxon>
        <taxon>Bacillota</taxon>
        <taxon>Clostridia</taxon>
        <taxon>Eubacteriales</taxon>
        <taxon>Oscillospiraceae</taxon>
        <taxon>Neglectibacter</taxon>
    </lineage>
</organism>
<proteinExistence type="inferred from homology"/>
<evidence type="ECO:0000256" key="6">
    <source>
        <dbReference type="HAMAP-Rule" id="MF_01113"/>
    </source>
</evidence>
<keyword evidence="5 6" id="KW-0239">DNA-directed DNA polymerase</keyword>
<dbReference type="Pfam" id="PF11799">
    <property type="entry name" value="IMS_C"/>
    <property type="match status" value="1"/>
</dbReference>
<dbReference type="Pfam" id="PF00817">
    <property type="entry name" value="IMS"/>
    <property type="match status" value="1"/>
</dbReference>
<comment type="similarity">
    <text evidence="1 6">Belongs to the DNA polymerase type-Y family.</text>
</comment>
<evidence type="ECO:0000256" key="1">
    <source>
        <dbReference type="ARBA" id="ARBA00010945"/>
    </source>
</evidence>
<name>A0ABT1RYW4_9FIRM</name>
<dbReference type="Gene3D" id="1.10.150.20">
    <property type="entry name" value="5' to 3' exonuclease, C-terminal subdomain"/>
    <property type="match status" value="1"/>
</dbReference>
<keyword evidence="9" id="KW-1185">Reference proteome</keyword>
<feature type="binding site" evidence="6">
    <location>
        <position position="105"/>
    </location>
    <ligand>
        <name>Mg(2+)</name>
        <dbReference type="ChEBI" id="CHEBI:18420"/>
    </ligand>
</feature>
<comment type="catalytic activity">
    <reaction evidence="6">
        <text>DNA(n) + a 2'-deoxyribonucleoside 5'-triphosphate = DNA(n+1) + diphosphate</text>
        <dbReference type="Rhea" id="RHEA:22508"/>
        <dbReference type="Rhea" id="RHEA-COMP:17339"/>
        <dbReference type="Rhea" id="RHEA-COMP:17340"/>
        <dbReference type="ChEBI" id="CHEBI:33019"/>
        <dbReference type="ChEBI" id="CHEBI:61560"/>
        <dbReference type="ChEBI" id="CHEBI:173112"/>
        <dbReference type="EC" id="2.7.7.7"/>
    </reaction>
</comment>
<keyword evidence="6" id="KW-0235">DNA replication</keyword>
<accession>A0ABT1RYW4</accession>
<dbReference type="InterPro" id="IPR036775">
    <property type="entry name" value="DNA_pol_Y-fam_lit_finger_sf"/>
</dbReference>
<evidence type="ECO:0000256" key="5">
    <source>
        <dbReference type="ARBA" id="ARBA00022932"/>
    </source>
</evidence>
<protein>
    <recommendedName>
        <fullName evidence="6">DNA polymerase IV</fullName>
        <shortName evidence="6">Pol IV</shortName>
        <ecNumber evidence="6">2.7.7.7</ecNumber>
    </recommendedName>
</protein>
<evidence type="ECO:0000256" key="4">
    <source>
        <dbReference type="ARBA" id="ARBA00022763"/>
    </source>
</evidence>
<comment type="function">
    <text evidence="6">Poorly processive, error-prone DNA polymerase involved in untargeted mutagenesis. Copies undamaged DNA at stalled replication forks, which arise in vivo from mismatched or misaligned primer ends. These misaligned primers can be extended by PolIV. Exhibits no 3'-5' exonuclease (proofreading) activity. May be involved in translesional synthesis, in conjunction with the beta clamp from PolIII.</text>
</comment>
<dbReference type="PANTHER" id="PTHR11076:SF35">
    <property type="entry name" value="DNA REPAIR PROTEIN HOMOLOG YOBH"/>
    <property type="match status" value="1"/>
</dbReference>
<sequence>MERVILHADMNNFYASVECLYQPGLRGKPVAVAGDPEARHGIVLAKNYEAKRFGVATGNPLWLAKQLCPEIIFVPPHFDRYLKFSRLARELCEAYTDQVESFGLDECWLDVTGSAGLFGSGEQIADKLRARIRRELGITASVGVSFNKVFAKLGSDYKKPDATTVFTRENYREALWPLPASALLYVGPATEKLLKKYAIRTIGELAGTERKLLSSLLGKAGEMLWAFANGLDVSPVTRSGLQPAVKSIGNSTTLPRDLLPGQDLKLTLYILCESVAERLREQNLQCSTVQVGVRYDNLFSFERQKKLDAPLCNSRGLFEAAYGLCCRSPLNRPVRSLGVRACQLSLCENLQASLYGEVRRSQRQDDLEHAVDGVRRRFGHFSIQRGIVLTDPALSRLDPKNDHVIHPISFLK</sequence>
<feature type="binding site" evidence="6">
    <location>
        <position position="9"/>
    </location>
    <ligand>
        <name>Mg(2+)</name>
        <dbReference type="ChEBI" id="CHEBI:18420"/>
    </ligand>
</feature>
<dbReference type="InterPro" id="IPR022880">
    <property type="entry name" value="DNApol_IV"/>
</dbReference>
<dbReference type="Gene3D" id="3.40.1170.60">
    <property type="match status" value="1"/>
</dbReference>
<dbReference type="Proteomes" id="UP001524473">
    <property type="component" value="Unassembled WGS sequence"/>
</dbReference>
<comment type="subunit">
    <text evidence="6">Monomer.</text>
</comment>
<dbReference type="EC" id="2.7.7.7" evidence="6"/>
<evidence type="ECO:0000259" key="7">
    <source>
        <dbReference type="PROSITE" id="PS50173"/>
    </source>
</evidence>
<dbReference type="RefSeq" id="WP_256191780.1">
    <property type="nucleotide sequence ID" value="NZ_JANFZG010000015.1"/>
</dbReference>
<dbReference type="InterPro" id="IPR050116">
    <property type="entry name" value="DNA_polymerase-Y"/>
</dbReference>
<dbReference type="Gene3D" id="3.30.1490.100">
    <property type="entry name" value="DNA polymerase, Y-family, little finger domain"/>
    <property type="match status" value="1"/>
</dbReference>
<keyword evidence="2 6" id="KW-0515">Mutator protein</keyword>
<keyword evidence="4 6" id="KW-0227">DNA damage</keyword>
<comment type="caution">
    <text evidence="8">The sequence shown here is derived from an EMBL/GenBank/DDBJ whole genome shotgun (WGS) entry which is preliminary data.</text>
</comment>
<gene>
    <name evidence="6" type="primary">dinB</name>
    <name evidence="8" type="ORF">NE695_08080</name>
</gene>
<keyword evidence="6" id="KW-0479">Metal-binding</keyword>
<keyword evidence="6" id="KW-0234">DNA repair</keyword>
<dbReference type="InterPro" id="IPR043502">
    <property type="entry name" value="DNA/RNA_pol_sf"/>
</dbReference>
<keyword evidence="6" id="KW-0460">Magnesium</keyword>
<keyword evidence="6" id="KW-0808">Transferase</keyword>
<keyword evidence="3 6" id="KW-0548">Nucleotidyltransferase</keyword>
<evidence type="ECO:0000313" key="8">
    <source>
        <dbReference type="EMBL" id="MCQ4839871.1"/>
    </source>
</evidence>
<dbReference type="SUPFAM" id="SSF56672">
    <property type="entry name" value="DNA/RNA polymerases"/>
    <property type="match status" value="1"/>
</dbReference>
<dbReference type="SUPFAM" id="SSF100879">
    <property type="entry name" value="Lesion bypass DNA polymerase (Y-family), little finger domain"/>
    <property type="match status" value="1"/>
</dbReference>
<dbReference type="PROSITE" id="PS50173">
    <property type="entry name" value="UMUC"/>
    <property type="match status" value="1"/>
</dbReference>
<dbReference type="EMBL" id="JANFZH010000015">
    <property type="protein sequence ID" value="MCQ4839871.1"/>
    <property type="molecule type" value="Genomic_DNA"/>
</dbReference>
<comment type="subcellular location">
    <subcellularLocation>
        <location evidence="6">Cytoplasm</location>
    </subcellularLocation>
</comment>
<feature type="domain" description="UmuC" evidence="7">
    <location>
        <begin position="5"/>
        <end position="187"/>
    </location>
</feature>